<dbReference type="Gene3D" id="1.20.1330.10">
    <property type="entry name" value="f41 fragment of flagellin, N-terminal domain"/>
    <property type="match status" value="1"/>
</dbReference>
<comment type="subcellular location">
    <subcellularLocation>
        <location evidence="3">Secreted</location>
    </subcellularLocation>
    <subcellularLocation>
        <location evidence="3">Bacterial flagellum</location>
    </subcellularLocation>
</comment>
<evidence type="ECO:0000259" key="4">
    <source>
        <dbReference type="Pfam" id="PF00669"/>
    </source>
</evidence>
<name>A0ABT5KIN3_9BURK</name>
<organism evidence="6 7">
    <name type="scientific">Roseateles albus</name>
    <dbReference type="NCBI Taxonomy" id="2987525"/>
    <lineage>
        <taxon>Bacteria</taxon>
        <taxon>Pseudomonadati</taxon>
        <taxon>Pseudomonadota</taxon>
        <taxon>Betaproteobacteria</taxon>
        <taxon>Burkholderiales</taxon>
        <taxon>Sphaerotilaceae</taxon>
        <taxon>Roseateles</taxon>
    </lineage>
</organism>
<dbReference type="EMBL" id="JAQQXT010000014">
    <property type="protein sequence ID" value="MDC8773799.1"/>
    <property type="molecule type" value="Genomic_DNA"/>
</dbReference>
<dbReference type="InterPro" id="IPR042187">
    <property type="entry name" value="Flagellin_C_sub2"/>
</dbReference>
<dbReference type="PRINTS" id="PR00207">
    <property type="entry name" value="FLAGELLIN"/>
</dbReference>
<gene>
    <name evidence="6" type="ORF">PRZ03_19675</name>
</gene>
<keyword evidence="6" id="KW-0969">Cilium</keyword>
<comment type="function">
    <text evidence="3">Flagellin is the subunit protein which polymerizes to form the filaments of bacterial flagella.</text>
</comment>
<feature type="domain" description="Flagellin C-terminal" evidence="5">
    <location>
        <begin position="193"/>
        <end position="278"/>
    </location>
</feature>
<dbReference type="RefSeq" id="WP_273601918.1">
    <property type="nucleotide sequence ID" value="NZ_JAQQXT010000014.1"/>
</dbReference>
<keyword evidence="3" id="KW-0964">Secreted</keyword>
<dbReference type="InterPro" id="IPR046358">
    <property type="entry name" value="Flagellin_C"/>
</dbReference>
<keyword evidence="6" id="KW-0966">Cell projection</keyword>
<evidence type="ECO:0000259" key="5">
    <source>
        <dbReference type="Pfam" id="PF00700"/>
    </source>
</evidence>
<evidence type="ECO:0000313" key="6">
    <source>
        <dbReference type="EMBL" id="MDC8773799.1"/>
    </source>
</evidence>
<evidence type="ECO:0000256" key="3">
    <source>
        <dbReference type="RuleBase" id="RU362073"/>
    </source>
</evidence>
<dbReference type="Gene3D" id="6.10.10.10">
    <property type="entry name" value="Flagellar export chaperone, C-terminal domain"/>
    <property type="match status" value="1"/>
</dbReference>
<dbReference type="Pfam" id="PF00669">
    <property type="entry name" value="Flagellin_N"/>
    <property type="match status" value="1"/>
</dbReference>
<dbReference type="Proteomes" id="UP001221189">
    <property type="component" value="Unassembled WGS sequence"/>
</dbReference>
<reference evidence="6 7" key="1">
    <citation type="submission" date="2022-10" db="EMBL/GenBank/DDBJ databases">
        <title>Paucibacter sp. hw1 Genome sequencing.</title>
        <authorList>
            <person name="Park S."/>
        </authorList>
    </citation>
    <scope>NUCLEOTIDE SEQUENCE [LARGE SCALE GENOMIC DNA]</scope>
    <source>
        <strain evidence="7">hw1</strain>
    </source>
</reference>
<dbReference type="PANTHER" id="PTHR42792">
    <property type="entry name" value="FLAGELLIN"/>
    <property type="match status" value="1"/>
</dbReference>
<evidence type="ECO:0000256" key="2">
    <source>
        <dbReference type="ARBA" id="ARBA00023143"/>
    </source>
</evidence>
<comment type="caution">
    <text evidence="6">The sequence shown here is derived from an EMBL/GenBank/DDBJ whole genome shotgun (WGS) entry which is preliminary data.</text>
</comment>
<dbReference type="Gene3D" id="6.10.280.190">
    <property type="match status" value="1"/>
</dbReference>
<accession>A0ABT5KIN3</accession>
<keyword evidence="6" id="KW-0282">Flagellum</keyword>
<evidence type="ECO:0000256" key="1">
    <source>
        <dbReference type="ARBA" id="ARBA00005709"/>
    </source>
</evidence>
<dbReference type="InterPro" id="IPR001029">
    <property type="entry name" value="Flagellin_N"/>
</dbReference>
<evidence type="ECO:0000313" key="7">
    <source>
        <dbReference type="Proteomes" id="UP001221189"/>
    </source>
</evidence>
<feature type="domain" description="Flagellin N-terminal" evidence="4">
    <location>
        <begin position="5"/>
        <end position="140"/>
    </location>
</feature>
<keyword evidence="7" id="KW-1185">Reference proteome</keyword>
<dbReference type="InterPro" id="IPR001492">
    <property type="entry name" value="Flagellin"/>
</dbReference>
<dbReference type="SUPFAM" id="SSF64518">
    <property type="entry name" value="Phase 1 flagellin"/>
    <property type="match status" value="1"/>
</dbReference>
<comment type="similarity">
    <text evidence="1 3">Belongs to the bacterial flagellin family.</text>
</comment>
<dbReference type="PANTHER" id="PTHR42792:SF2">
    <property type="entry name" value="FLAGELLIN"/>
    <property type="match status" value="1"/>
</dbReference>
<protein>
    <recommendedName>
        <fullName evidence="3">Flagellin</fullName>
    </recommendedName>
</protein>
<dbReference type="Pfam" id="PF00700">
    <property type="entry name" value="Flagellin_C"/>
    <property type="match status" value="1"/>
</dbReference>
<keyword evidence="2 3" id="KW-0975">Bacterial flagellum</keyword>
<sequence>MPAIINSNVPSLNAQRNVATSQNSLAISMQRLSSGLRVNSAKDDAAGLSIAERMTAQVRGMNVAVRNANDGISLAQTAEGALGKIGDSLQRMRELGVQARNATNTTTDLDSIGKEFAELGAEIQRVASGTTFNGKAVLGGGAGAQLFQIGANTSANDAVTVTTKNMATDTDIKAVTDDKIDNASTAATLKTTIDQIDTAISTVSSERASLGASQNRFDAVISNLMVSVENQTASRSRILDTDYATETANLSRAQILQQAGTAMIAQANQAPQQVLSLLR</sequence>
<proteinExistence type="inferred from homology"/>